<evidence type="ECO:0000313" key="2">
    <source>
        <dbReference type="EMBL" id="PWV60556.1"/>
    </source>
</evidence>
<gene>
    <name evidence="2" type="ORF">C7443_107130</name>
</gene>
<accession>A0A317MU09</accession>
<organism evidence="2 3">
    <name type="scientific">Plasticicumulans acidivorans</name>
    <dbReference type="NCBI Taxonomy" id="886464"/>
    <lineage>
        <taxon>Bacteria</taxon>
        <taxon>Pseudomonadati</taxon>
        <taxon>Pseudomonadota</taxon>
        <taxon>Gammaproteobacteria</taxon>
        <taxon>Candidatus Competibacteraceae</taxon>
        <taxon>Plasticicumulans</taxon>
    </lineage>
</organism>
<comment type="caution">
    <text evidence="2">The sequence shown here is derived from an EMBL/GenBank/DDBJ whole genome shotgun (WGS) entry which is preliminary data.</text>
</comment>
<dbReference type="Proteomes" id="UP000246569">
    <property type="component" value="Unassembled WGS sequence"/>
</dbReference>
<keyword evidence="1" id="KW-0812">Transmembrane</keyword>
<evidence type="ECO:0000256" key="1">
    <source>
        <dbReference type="SAM" id="Phobius"/>
    </source>
</evidence>
<keyword evidence="3" id="KW-1185">Reference proteome</keyword>
<sequence length="175" mass="19447">MKAVTIGDGVQLREALEHRRHRLTRALRGCAAAALCGLLLSLAALQEERLPQPLALGFFVTFGGLAALGAALLRRGFARLAAAVPRLKPAPCRLLLHITHWIDGADYAGEVRIAELWRLRVRFDPPERDLGPLDGHELDAVAWMEPQCRRLWAVELPMTVLWVSLQVRVAEELRA</sequence>
<evidence type="ECO:0000313" key="3">
    <source>
        <dbReference type="Proteomes" id="UP000246569"/>
    </source>
</evidence>
<dbReference type="RefSeq" id="WP_110019044.1">
    <property type="nucleotide sequence ID" value="NZ_QGTJ01000007.1"/>
</dbReference>
<protein>
    <submittedName>
        <fullName evidence="2">Uncharacterized protein</fullName>
    </submittedName>
</protein>
<proteinExistence type="predicted"/>
<feature type="transmembrane region" description="Helical" evidence="1">
    <location>
        <begin position="52"/>
        <end position="73"/>
    </location>
</feature>
<feature type="transmembrane region" description="Helical" evidence="1">
    <location>
        <begin position="26"/>
        <end position="46"/>
    </location>
</feature>
<dbReference type="EMBL" id="QGTJ01000007">
    <property type="protein sequence ID" value="PWV60556.1"/>
    <property type="molecule type" value="Genomic_DNA"/>
</dbReference>
<keyword evidence="1" id="KW-0472">Membrane</keyword>
<dbReference type="OrthoDB" id="9991713at2"/>
<name>A0A317MU09_9GAMM</name>
<dbReference type="AlphaFoldDB" id="A0A317MU09"/>
<reference evidence="2 3" key="1">
    <citation type="submission" date="2018-05" db="EMBL/GenBank/DDBJ databases">
        <title>Genomic Encyclopedia of Type Strains, Phase IV (KMG-IV): sequencing the most valuable type-strain genomes for metagenomic binning, comparative biology and taxonomic classification.</title>
        <authorList>
            <person name="Goeker M."/>
        </authorList>
    </citation>
    <scope>NUCLEOTIDE SEQUENCE [LARGE SCALE GENOMIC DNA]</scope>
    <source>
        <strain evidence="2 3">DSM 23606</strain>
    </source>
</reference>
<keyword evidence="1" id="KW-1133">Transmembrane helix</keyword>